<feature type="compositionally biased region" description="Basic residues" evidence="1">
    <location>
        <begin position="58"/>
        <end position="72"/>
    </location>
</feature>
<evidence type="ECO:0000313" key="2">
    <source>
        <dbReference type="EMBL" id="CAB9526345.1"/>
    </source>
</evidence>
<feature type="compositionally biased region" description="Low complexity" evidence="1">
    <location>
        <begin position="7"/>
        <end position="27"/>
    </location>
</feature>
<organism evidence="2 3">
    <name type="scientific">Seminavis robusta</name>
    <dbReference type="NCBI Taxonomy" id="568900"/>
    <lineage>
        <taxon>Eukaryota</taxon>
        <taxon>Sar</taxon>
        <taxon>Stramenopiles</taxon>
        <taxon>Ochrophyta</taxon>
        <taxon>Bacillariophyta</taxon>
        <taxon>Bacillariophyceae</taxon>
        <taxon>Bacillariophycidae</taxon>
        <taxon>Naviculales</taxon>
        <taxon>Naviculaceae</taxon>
        <taxon>Seminavis</taxon>
    </lineage>
</organism>
<comment type="caution">
    <text evidence="2">The sequence shown here is derived from an EMBL/GenBank/DDBJ whole genome shotgun (WGS) entry which is preliminary data.</text>
</comment>
<evidence type="ECO:0000256" key="1">
    <source>
        <dbReference type="SAM" id="MobiDB-lite"/>
    </source>
</evidence>
<feature type="compositionally biased region" description="Acidic residues" evidence="1">
    <location>
        <begin position="80"/>
        <end position="92"/>
    </location>
</feature>
<protein>
    <submittedName>
        <fullName evidence="2">Uncharacterized protein</fullName>
    </submittedName>
</protein>
<gene>
    <name evidence="2" type="ORF">SEMRO_1814_G299300.1</name>
</gene>
<dbReference type="Proteomes" id="UP001153069">
    <property type="component" value="Unassembled WGS sequence"/>
</dbReference>
<evidence type="ECO:0000313" key="3">
    <source>
        <dbReference type="Proteomes" id="UP001153069"/>
    </source>
</evidence>
<name>A0A9N8HVI8_9STRA</name>
<dbReference type="AlphaFoldDB" id="A0A9N8HVI8"/>
<feature type="region of interest" description="Disordered" evidence="1">
    <location>
        <begin position="1"/>
        <end position="119"/>
    </location>
</feature>
<accession>A0A9N8HVI8</accession>
<sequence length="235" mass="26190">MSPQALNQQRNNNQKTTTAQKTTGGAQPREAPPANKKKSPTNNKPARGGRPNEEGPVRPKRQPPKSQSRGRPRGAQAAGQDEEGEEELEEEATLPPEAHKIEQRRSRSSSPSRRAELQHQEKQVLQAIDKEIELTYGFVSDPDLHLHDNDKLDSFICRLVLLCQANQPCIPRPYTTIKPPPGLYSLLGLGHKFIPTPRYSHTWNDIEQTPSPGLQGPEGKSLLYWPHAGTTQTIQ</sequence>
<keyword evidence="3" id="KW-1185">Reference proteome</keyword>
<proteinExistence type="predicted"/>
<dbReference type="EMBL" id="CAICTM010001812">
    <property type="protein sequence ID" value="CAB9526345.1"/>
    <property type="molecule type" value="Genomic_DNA"/>
</dbReference>
<reference evidence="2" key="1">
    <citation type="submission" date="2020-06" db="EMBL/GenBank/DDBJ databases">
        <authorList>
            <consortium name="Plant Systems Biology data submission"/>
        </authorList>
    </citation>
    <scope>NUCLEOTIDE SEQUENCE</scope>
    <source>
        <strain evidence="2">D6</strain>
    </source>
</reference>